<evidence type="ECO:0000256" key="2">
    <source>
        <dbReference type="ARBA" id="ARBA00005912"/>
    </source>
</evidence>
<evidence type="ECO:0000256" key="6">
    <source>
        <dbReference type="HAMAP-Rule" id="MF_00040"/>
    </source>
</evidence>
<dbReference type="GO" id="GO:0006415">
    <property type="term" value="P:translational termination"/>
    <property type="evidence" value="ECO:0007669"/>
    <property type="project" value="UniProtKB-UniRule"/>
</dbReference>
<comment type="similarity">
    <text evidence="2 6">Belongs to the RRF family.</text>
</comment>
<dbReference type="InterPro" id="IPR036191">
    <property type="entry name" value="RRF_sf"/>
</dbReference>
<reference evidence="9 10" key="1">
    <citation type="submission" date="2016-09" db="EMBL/GenBank/DDBJ databases">
        <authorList>
            <person name="Capua I."/>
            <person name="De Benedictis P."/>
            <person name="Joannis T."/>
            <person name="Lombin L.H."/>
            <person name="Cattoli G."/>
        </authorList>
    </citation>
    <scope>NUCLEOTIDE SEQUENCE [LARGE SCALE GENOMIC DNA]</scope>
    <source>
        <strain evidence="9 10">UB20</strain>
    </source>
</reference>
<dbReference type="HAMAP" id="MF_00040">
    <property type="entry name" value="RRF"/>
    <property type="match status" value="1"/>
</dbReference>
<evidence type="ECO:0000313" key="10">
    <source>
        <dbReference type="Proteomes" id="UP000182057"/>
    </source>
</evidence>
<reference evidence="8 11" key="2">
    <citation type="submission" date="2017-09" db="EMBL/GenBank/DDBJ databases">
        <title>Phase variable restriction modification systems are present in the genome sequences of periodontal pathogens Prevotella intermedia, Tannerella forsythia and Porphyromonas gingivalis.</title>
        <authorList>
            <person name="Haigh R.D."/>
            <person name="Crawford L."/>
            <person name="Ralph J."/>
            <person name="Wanford J."/>
            <person name="Vartoukian S.R."/>
            <person name="Hijazib K."/>
            <person name="Wade W."/>
            <person name="Oggioni M.R."/>
        </authorList>
    </citation>
    <scope>NUCLEOTIDE SEQUENCE [LARGE SCALE GENOMIC DNA]</scope>
    <source>
        <strain evidence="8 11">WW11663</strain>
    </source>
</reference>
<dbReference type="EMBL" id="NSLJ01000003">
    <property type="protein sequence ID" value="PDP44818.1"/>
    <property type="molecule type" value="Genomic_DNA"/>
</dbReference>
<sequence length="187" mass="20851">MLADIHQIITEAETKMSSAIRYLDDELARIRAGKASPRILDNVKVSYYGSMTPLANVSSITTPDAKTMIITPWEKPMLKEIEKAILSSEVGITPENNGEVIRLGIPPLTEERRRSLAKGAKQHAETAKISIRNTRREVIELLKKAIKEGVPEDAGKDAEATVQKIHDKYVKQVDELYAAKEKEIMTV</sequence>
<dbReference type="FunFam" id="3.30.1360.40:FF:000001">
    <property type="entry name" value="Ribosome-recycling factor"/>
    <property type="match status" value="1"/>
</dbReference>
<dbReference type="SUPFAM" id="SSF55194">
    <property type="entry name" value="Ribosome recycling factor, RRF"/>
    <property type="match status" value="1"/>
</dbReference>
<dbReference type="EMBL" id="FMMM01000041">
    <property type="protein sequence ID" value="SCQ20695.1"/>
    <property type="molecule type" value="Genomic_DNA"/>
</dbReference>
<dbReference type="Proteomes" id="UP000182057">
    <property type="component" value="Unassembled WGS sequence"/>
</dbReference>
<dbReference type="OrthoDB" id="9804006at2"/>
<accession>A0A1D3UKP3</accession>
<dbReference type="PANTHER" id="PTHR20982">
    <property type="entry name" value="RIBOSOME RECYCLING FACTOR"/>
    <property type="match status" value="1"/>
</dbReference>
<name>A0A1D3UKP3_TANFO</name>
<dbReference type="AlphaFoldDB" id="A0A1D3UKP3"/>
<keyword evidence="4 6" id="KW-0648">Protein biosynthesis</keyword>
<evidence type="ECO:0000313" key="11">
    <source>
        <dbReference type="Proteomes" id="UP000219259"/>
    </source>
</evidence>
<comment type="subcellular location">
    <subcellularLocation>
        <location evidence="1 6">Cytoplasm</location>
    </subcellularLocation>
</comment>
<comment type="function">
    <text evidence="5 6">Responsible for the release of ribosomes from messenger RNA at the termination of protein biosynthesis. May increase the efficiency of translation by recycling ribosomes from one round of translation to another.</text>
</comment>
<dbReference type="RefSeq" id="WP_014224707.1">
    <property type="nucleotide sequence ID" value="NZ_CAJPTF010000046.1"/>
</dbReference>
<dbReference type="Proteomes" id="UP000219259">
    <property type="component" value="Unassembled WGS sequence"/>
</dbReference>
<dbReference type="CDD" id="cd00520">
    <property type="entry name" value="RRF"/>
    <property type="match status" value="1"/>
</dbReference>
<evidence type="ECO:0000256" key="1">
    <source>
        <dbReference type="ARBA" id="ARBA00004496"/>
    </source>
</evidence>
<gene>
    <name evidence="6 9" type="primary">frr</name>
    <name evidence="8" type="ORF">CLI86_01545</name>
    <name evidence="9" type="ORF">TFUB20_01124</name>
</gene>
<dbReference type="InterPro" id="IPR002661">
    <property type="entry name" value="Ribosome_recyc_fac"/>
</dbReference>
<dbReference type="PANTHER" id="PTHR20982:SF3">
    <property type="entry name" value="MITOCHONDRIAL RIBOSOME RECYCLING FACTOR PSEUDO 1"/>
    <property type="match status" value="1"/>
</dbReference>
<evidence type="ECO:0000313" key="8">
    <source>
        <dbReference type="EMBL" id="PDP44818.1"/>
    </source>
</evidence>
<dbReference type="GO" id="GO:0005737">
    <property type="term" value="C:cytoplasm"/>
    <property type="evidence" value="ECO:0007669"/>
    <property type="project" value="UniProtKB-SubCell"/>
</dbReference>
<dbReference type="InterPro" id="IPR023584">
    <property type="entry name" value="Ribosome_recyc_fac_dom"/>
</dbReference>
<dbReference type="GO" id="GO:0043023">
    <property type="term" value="F:ribosomal large subunit binding"/>
    <property type="evidence" value="ECO:0007669"/>
    <property type="project" value="TreeGrafter"/>
</dbReference>
<dbReference type="NCBIfam" id="TIGR00496">
    <property type="entry name" value="frr"/>
    <property type="match status" value="1"/>
</dbReference>
<dbReference type="Gene3D" id="3.30.1360.40">
    <property type="match status" value="1"/>
</dbReference>
<dbReference type="GeneID" id="34758543"/>
<keyword evidence="3 6" id="KW-0963">Cytoplasm</keyword>
<dbReference type="FunFam" id="1.10.132.20:FF:000001">
    <property type="entry name" value="Ribosome-recycling factor"/>
    <property type="match status" value="1"/>
</dbReference>
<proteinExistence type="inferred from homology"/>
<evidence type="ECO:0000256" key="3">
    <source>
        <dbReference type="ARBA" id="ARBA00022490"/>
    </source>
</evidence>
<feature type="domain" description="Ribosome recycling factor" evidence="7">
    <location>
        <begin position="24"/>
        <end position="185"/>
    </location>
</feature>
<evidence type="ECO:0000256" key="4">
    <source>
        <dbReference type="ARBA" id="ARBA00022917"/>
    </source>
</evidence>
<evidence type="ECO:0000256" key="5">
    <source>
        <dbReference type="ARBA" id="ARBA00025050"/>
    </source>
</evidence>
<organism evidence="9 10">
    <name type="scientific">Tannerella forsythia</name>
    <name type="common">Bacteroides forsythus</name>
    <dbReference type="NCBI Taxonomy" id="28112"/>
    <lineage>
        <taxon>Bacteria</taxon>
        <taxon>Pseudomonadati</taxon>
        <taxon>Bacteroidota</taxon>
        <taxon>Bacteroidia</taxon>
        <taxon>Bacteroidales</taxon>
        <taxon>Tannerellaceae</taxon>
        <taxon>Tannerella</taxon>
    </lineage>
</organism>
<dbReference type="Pfam" id="PF01765">
    <property type="entry name" value="RRF"/>
    <property type="match status" value="1"/>
</dbReference>
<protein>
    <recommendedName>
        <fullName evidence="6">Ribosome-recycling factor</fullName>
        <shortName evidence="6">RRF</shortName>
    </recommendedName>
    <alternativeName>
        <fullName evidence="6">Ribosome-releasing factor</fullName>
    </alternativeName>
</protein>
<dbReference type="OMA" id="FNPMNNG"/>
<evidence type="ECO:0000259" key="7">
    <source>
        <dbReference type="Pfam" id="PF01765"/>
    </source>
</evidence>
<dbReference type="Gene3D" id="1.10.132.20">
    <property type="entry name" value="Ribosome-recycling factor"/>
    <property type="match status" value="1"/>
</dbReference>
<evidence type="ECO:0000313" key="9">
    <source>
        <dbReference type="EMBL" id="SCQ20695.1"/>
    </source>
</evidence>